<keyword evidence="10" id="KW-0804">Transcription</keyword>
<evidence type="ECO:0000256" key="8">
    <source>
        <dbReference type="ARBA" id="ARBA00023125"/>
    </source>
</evidence>
<dbReference type="InterPro" id="IPR027417">
    <property type="entry name" value="P-loop_NTPase"/>
</dbReference>
<sequence>MSDILLLSPNFVRADGLADLLTRRRCACTVVDRIEDRKAAILVCAQAQEAALGARELVEAARSTGARQLVIVGDSPLDAGPAPRITTELGGRLVRVGLPAPALVPHMLRDGGLMMLADMLAAQIQPMVAAAAQTGRLIDMASRVARTDVTVFINGPTGTGKEVLGRLIHAHSPRAEAPFIAINCAAIPGNMLEAMLFGHEKGAFTGASAANKGLIRAAEGGTLMLDEVTEMSLELQAKLLRVLQEKTVTPLGAQKEQKVDIRVVATSNRDMMEAVREGSFREDLYYRLNVFPLSTQALRQRREDIPALAAAMVRRHCPEGVPLPALMPDAIDTLVSHDWPGNVRELENVIQRALVLHDNGQIRADDIMIVGYDGLEMHPGAALGALNAQAA</sequence>
<evidence type="ECO:0000256" key="2">
    <source>
        <dbReference type="ARBA" id="ARBA00011135"/>
    </source>
</evidence>
<dbReference type="FunFam" id="3.40.50.300:FF:000006">
    <property type="entry name" value="DNA-binding transcriptional regulator NtrC"/>
    <property type="match status" value="1"/>
</dbReference>
<feature type="domain" description="Sigma-54 factor interaction" evidence="11">
    <location>
        <begin position="127"/>
        <end position="355"/>
    </location>
</feature>
<organism evidence="12 13">
    <name type="scientific">Rhodovulum bhavnagarense</name>
    <dbReference type="NCBI Taxonomy" id="992286"/>
    <lineage>
        <taxon>Bacteria</taxon>
        <taxon>Pseudomonadati</taxon>
        <taxon>Pseudomonadota</taxon>
        <taxon>Alphaproteobacteria</taxon>
        <taxon>Rhodobacterales</taxon>
        <taxon>Paracoccaceae</taxon>
        <taxon>Rhodovulum</taxon>
    </lineage>
</organism>
<evidence type="ECO:0000256" key="6">
    <source>
        <dbReference type="ARBA" id="ARBA00023012"/>
    </source>
</evidence>
<evidence type="ECO:0000313" key="13">
    <source>
        <dbReference type="Proteomes" id="UP000295050"/>
    </source>
</evidence>
<evidence type="ECO:0000256" key="5">
    <source>
        <dbReference type="ARBA" id="ARBA00022840"/>
    </source>
</evidence>
<evidence type="ECO:0000256" key="1">
    <source>
        <dbReference type="ARBA" id="ARBA00002167"/>
    </source>
</evidence>
<evidence type="ECO:0000259" key="11">
    <source>
        <dbReference type="PROSITE" id="PS50045"/>
    </source>
</evidence>
<dbReference type="GO" id="GO:0003677">
    <property type="term" value="F:DNA binding"/>
    <property type="evidence" value="ECO:0007669"/>
    <property type="project" value="UniProtKB-KW"/>
</dbReference>
<dbReference type="RefSeq" id="WP_132951159.1">
    <property type="nucleotide sequence ID" value="NZ_SLXU01000005.1"/>
</dbReference>
<dbReference type="Pfam" id="PF25601">
    <property type="entry name" value="AAA_lid_14"/>
    <property type="match status" value="1"/>
</dbReference>
<evidence type="ECO:0000256" key="7">
    <source>
        <dbReference type="ARBA" id="ARBA00023015"/>
    </source>
</evidence>
<evidence type="ECO:0000256" key="3">
    <source>
        <dbReference type="ARBA" id="ARBA00015308"/>
    </source>
</evidence>
<dbReference type="PROSITE" id="PS00676">
    <property type="entry name" value="SIGMA54_INTERACT_2"/>
    <property type="match status" value="1"/>
</dbReference>
<evidence type="ECO:0000256" key="10">
    <source>
        <dbReference type="ARBA" id="ARBA00023163"/>
    </source>
</evidence>
<dbReference type="InterPro" id="IPR002078">
    <property type="entry name" value="Sigma_54_int"/>
</dbReference>
<dbReference type="SUPFAM" id="SSF52540">
    <property type="entry name" value="P-loop containing nucleoside triphosphate hydrolases"/>
    <property type="match status" value="1"/>
</dbReference>
<dbReference type="PANTHER" id="PTHR32071:SF21">
    <property type="entry name" value="TRANSCRIPTIONAL REGULATORY PROTEIN FLGR"/>
    <property type="match status" value="1"/>
</dbReference>
<dbReference type="GO" id="GO:0006355">
    <property type="term" value="P:regulation of DNA-templated transcription"/>
    <property type="evidence" value="ECO:0007669"/>
    <property type="project" value="InterPro"/>
</dbReference>
<keyword evidence="5" id="KW-0067">ATP-binding</keyword>
<evidence type="ECO:0000256" key="9">
    <source>
        <dbReference type="ARBA" id="ARBA00023159"/>
    </source>
</evidence>
<dbReference type="PROSITE" id="PS50045">
    <property type="entry name" value="SIGMA54_INTERACT_4"/>
    <property type="match status" value="1"/>
</dbReference>
<comment type="function">
    <text evidence="1">Required for activation of most nif operons, which are directly involved in nitrogen fixation.</text>
</comment>
<evidence type="ECO:0000256" key="4">
    <source>
        <dbReference type="ARBA" id="ARBA00022741"/>
    </source>
</evidence>
<keyword evidence="8" id="KW-0238">DNA-binding</keyword>
<dbReference type="AlphaFoldDB" id="A0A4V2SW75"/>
<gene>
    <name evidence="12" type="ORF">EV663_10594</name>
</gene>
<keyword evidence="4" id="KW-0547">Nucleotide-binding</keyword>
<protein>
    <recommendedName>
        <fullName evidence="3">Nif-specific regulatory protein</fullName>
    </recommendedName>
</protein>
<dbReference type="InterPro" id="IPR025944">
    <property type="entry name" value="Sigma_54_int_dom_CS"/>
</dbReference>
<dbReference type="InterPro" id="IPR003593">
    <property type="entry name" value="AAA+_ATPase"/>
</dbReference>
<dbReference type="GO" id="GO:0005524">
    <property type="term" value="F:ATP binding"/>
    <property type="evidence" value="ECO:0007669"/>
    <property type="project" value="UniProtKB-KW"/>
</dbReference>
<dbReference type="Gene3D" id="1.10.8.60">
    <property type="match status" value="1"/>
</dbReference>
<dbReference type="CDD" id="cd00009">
    <property type="entry name" value="AAA"/>
    <property type="match status" value="1"/>
</dbReference>
<dbReference type="Pfam" id="PF00158">
    <property type="entry name" value="Sigma54_activat"/>
    <property type="match status" value="1"/>
</dbReference>
<dbReference type="SMART" id="SM00382">
    <property type="entry name" value="AAA"/>
    <property type="match status" value="1"/>
</dbReference>
<dbReference type="InterPro" id="IPR058031">
    <property type="entry name" value="AAA_lid_NorR"/>
</dbReference>
<dbReference type="Proteomes" id="UP000295050">
    <property type="component" value="Unassembled WGS sequence"/>
</dbReference>
<comment type="subunit">
    <text evidence="2">Interacts with sigma-54.</text>
</comment>
<dbReference type="Gene3D" id="3.40.50.300">
    <property type="entry name" value="P-loop containing nucleotide triphosphate hydrolases"/>
    <property type="match status" value="1"/>
</dbReference>
<dbReference type="GO" id="GO:0000160">
    <property type="term" value="P:phosphorelay signal transduction system"/>
    <property type="evidence" value="ECO:0007669"/>
    <property type="project" value="UniProtKB-KW"/>
</dbReference>
<keyword evidence="13" id="KW-1185">Reference proteome</keyword>
<accession>A0A4V2SW75</accession>
<comment type="caution">
    <text evidence="12">The sequence shown here is derived from an EMBL/GenBank/DDBJ whole genome shotgun (WGS) entry which is preliminary data.</text>
</comment>
<dbReference type="EMBL" id="SLXU01000005">
    <property type="protein sequence ID" value="TCP61376.1"/>
    <property type="molecule type" value="Genomic_DNA"/>
</dbReference>
<reference evidence="12 13" key="1">
    <citation type="submission" date="2019-03" db="EMBL/GenBank/DDBJ databases">
        <title>Genomic Encyclopedia of Type Strains, Phase IV (KMG-IV): sequencing the most valuable type-strain genomes for metagenomic binning, comparative biology and taxonomic classification.</title>
        <authorList>
            <person name="Goeker M."/>
        </authorList>
    </citation>
    <scope>NUCLEOTIDE SEQUENCE [LARGE SCALE GENOMIC DNA]</scope>
    <source>
        <strain evidence="12 13">DSM 24766</strain>
    </source>
</reference>
<keyword evidence="9" id="KW-0010">Activator</keyword>
<dbReference type="InterPro" id="IPR025943">
    <property type="entry name" value="Sigma_54_int_dom_ATP-bd_2"/>
</dbReference>
<evidence type="ECO:0000313" key="12">
    <source>
        <dbReference type="EMBL" id="TCP61376.1"/>
    </source>
</evidence>
<keyword evidence="7" id="KW-0805">Transcription regulation</keyword>
<proteinExistence type="predicted"/>
<dbReference type="PANTHER" id="PTHR32071">
    <property type="entry name" value="TRANSCRIPTIONAL REGULATORY PROTEIN"/>
    <property type="match status" value="1"/>
</dbReference>
<name>A0A4V2SW75_9RHOB</name>
<keyword evidence="6" id="KW-0902">Two-component regulatory system</keyword>
<dbReference type="OrthoDB" id="9805953at2"/>
<dbReference type="PROSITE" id="PS00688">
    <property type="entry name" value="SIGMA54_INTERACT_3"/>
    <property type="match status" value="1"/>
</dbReference>